<feature type="transmembrane region" description="Helical" evidence="5">
    <location>
        <begin position="109"/>
        <end position="130"/>
    </location>
</feature>
<comment type="subcellular location">
    <subcellularLocation>
        <location evidence="1">Membrane</location>
    </subcellularLocation>
</comment>
<keyword evidence="4 5" id="KW-0472">Membrane</keyword>
<organism evidence="6 7">
    <name type="scientific">Simiduia agarivorans (strain DSM 21679 / JCM 13881 / BCRC 17597 / SA1)</name>
    <dbReference type="NCBI Taxonomy" id="1117647"/>
    <lineage>
        <taxon>Bacteria</taxon>
        <taxon>Pseudomonadati</taxon>
        <taxon>Pseudomonadota</taxon>
        <taxon>Gammaproteobacteria</taxon>
        <taxon>Cellvibrionales</taxon>
        <taxon>Cellvibrionaceae</taxon>
        <taxon>Simiduia</taxon>
    </lineage>
</organism>
<dbReference type="PANTHER" id="PTHR35814:SF1">
    <property type="entry name" value="GLUTATHIONE S-TRANSFERASE-RELATED"/>
    <property type="match status" value="1"/>
</dbReference>
<dbReference type="AlphaFoldDB" id="K4KGF5"/>
<evidence type="ECO:0000313" key="7">
    <source>
        <dbReference type="Proteomes" id="UP000000466"/>
    </source>
</evidence>
<evidence type="ECO:0000256" key="3">
    <source>
        <dbReference type="ARBA" id="ARBA00022989"/>
    </source>
</evidence>
<feature type="transmembrane region" description="Helical" evidence="5">
    <location>
        <begin position="6"/>
        <end position="27"/>
    </location>
</feature>
<dbReference type="InterPro" id="IPR001129">
    <property type="entry name" value="Membr-assoc_MAPEG"/>
</dbReference>
<dbReference type="Proteomes" id="UP000000466">
    <property type="component" value="Chromosome"/>
</dbReference>
<dbReference type="SUPFAM" id="SSF161084">
    <property type="entry name" value="MAPEG domain-like"/>
    <property type="match status" value="1"/>
</dbReference>
<gene>
    <name evidence="6" type="ordered locus">M5M_04295</name>
</gene>
<keyword evidence="2 5" id="KW-0812">Transmembrane</keyword>
<dbReference type="Gene3D" id="1.20.120.550">
    <property type="entry name" value="Membrane associated eicosanoid/glutathione metabolism-like domain"/>
    <property type="match status" value="1"/>
</dbReference>
<dbReference type="Pfam" id="PF01124">
    <property type="entry name" value="MAPEG"/>
    <property type="match status" value="1"/>
</dbReference>
<evidence type="ECO:0000256" key="1">
    <source>
        <dbReference type="ARBA" id="ARBA00004370"/>
    </source>
</evidence>
<keyword evidence="7" id="KW-1185">Reference proteome</keyword>
<dbReference type="PANTHER" id="PTHR35814">
    <property type="match status" value="1"/>
</dbReference>
<keyword evidence="3 5" id="KW-1133">Transmembrane helix</keyword>
<evidence type="ECO:0008006" key="8">
    <source>
        <dbReference type="Google" id="ProtNLM"/>
    </source>
</evidence>
<protein>
    <recommendedName>
        <fullName evidence="8">Glutathione S-transferase</fullName>
    </recommendedName>
</protein>
<dbReference type="InterPro" id="IPR023352">
    <property type="entry name" value="MAPEG-like_dom_sf"/>
</dbReference>
<name>K4KGF5_SIMAS</name>
<accession>K4KGF5</accession>
<dbReference type="eggNOG" id="COG3788">
    <property type="taxonomic scope" value="Bacteria"/>
</dbReference>
<sequence>MSYPLVVSPLYIALCGLLVLVLAILVVRARLKFRVGVGAGGHPELERIIRVHGNAVEYIPMSLLLIVALEVTGGAAWLIHLMGSMLFAGRLLHVWGLGHSAGPSKPRQLGILLNWLVILVSSMLVLWRLLSGA</sequence>
<dbReference type="KEGG" id="saga:M5M_04295"/>
<reference evidence="6 7" key="1">
    <citation type="journal article" date="2013" name="Genome Announc.">
        <title>Complete genome sequence of Simiduia agarivorans SA1(T), a marine bacterium able to degrade a variety of polysaccharides.</title>
        <authorList>
            <person name="Lin S.Y."/>
            <person name="Shieh W.Y."/>
            <person name="Chen J.S."/>
            <person name="Tang S.L."/>
        </authorList>
    </citation>
    <scope>NUCLEOTIDE SEQUENCE [LARGE SCALE GENOMIC DNA]</scope>
    <source>
        <strain evidence="7">DSM 21679 / JCM 13881 / BCRC 17597 / SA1</strain>
    </source>
</reference>
<evidence type="ECO:0000313" key="6">
    <source>
        <dbReference type="EMBL" id="AFU98066.1"/>
    </source>
</evidence>
<evidence type="ECO:0000256" key="4">
    <source>
        <dbReference type="ARBA" id="ARBA00023136"/>
    </source>
</evidence>
<dbReference type="HOGENOM" id="CLU_134926_1_0_6"/>
<dbReference type="EMBL" id="CP003746">
    <property type="protein sequence ID" value="AFU98066.1"/>
    <property type="molecule type" value="Genomic_DNA"/>
</dbReference>
<evidence type="ECO:0000256" key="2">
    <source>
        <dbReference type="ARBA" id="ARBA00022692"/>
    </source>
</evidence>
<dbReference type="STRING" id="1117647.M5M_04295"/>
<evidence type="ECO:0000256" key="5">
    <source>
        <dbReference type="SAM" id="Phobius"/>
    </source>
</evidence>
<dbReference type="GO" id="GO:0016020">
    <property type="term" value="C:membrane"/>
    <property type="evidence" value="ECO:0007669"/>
    <property type="project" value="UniProtKB-SubCell"/>
</dbReference>
<dbReference type="OrthoDB" id="8537976at2"/>
<proteinExistence type="predicted"/>
<dbReference type="RefSeq" id="WP_015046239.1">
    <property type="nucleotide sequence ID" value="NC_018868.3"/>
</dbReference>